<gene>
    <name evidence="1" type="ORF">FJZ00_01870</name>
</gene>
<reference evidence="1 2" key="1">
    <citation type="submission" date="2019-03" db="EMBL/GenBank/DDBJ databases">
        <title>Lake Tanganyika Metagenome-Assembled Genomes (MAGs).</title>
        <authorList>
            <person name="Tran P."/>
        </authorList>
    </citation>
    <scope>NUCLEOTIDE SEQUENCE [LARGE SCALE GENOMIC DNA]</scope>
    <source>
        <strain evidence="1">K_DeepCast_65m_m2_236</strain>
    </source>
</reference>
<organism evidence="1 2">
    <name type="scientific">Candidatus Tanganyikabacteria bacterium</name>
    <dbReference type="NCBI Taxonomy" id="2961651"/>
    <lineage>
        <taxon>Bacteria</taxon>
        <taxon>Bacillati</taxon>
        <taxon>Candidatus Sericytochromatia</taxon>
        <taxon>Candidatus Tanganyikabacteria</taxon>
    </lineage>
</organism>
<name>A0A938BHZ1_9BACT</name>
<comment type="caution">
    <text evidence="1">The sequence shown here is derived from an EMBL/GenBank/DDBJ whole genome shotgun (WGS) entry which is preliminary data.</text>
</comment>
<proteinExistence type="predicted"/>
<evidence type="ECO:0000313" key="2">
    <source>
        <dbReference type="Proteomes" id="UP000703893"/>
    </source>
</evidence>
<sequence length="155" mass="16979">MAMGLDPGWGDDVVSVTSTPYRKDARVTDWNDSEAAAMKAAQASWAPLHQRLKEDAESEPDLGRRAVLAKMLLDVAMASNNPAVVGKQLAQLAKIYGHETTTIRHQDDSGGLEKRLDDWLQLAKKRQMSLSAPAEVKQIEVRVVEPAKDEPDGGF</sequence>
<dbReference type="AlphaFoldDB" id="A0A938BHZ1"/>
<dbReference type="EMBL" id="VGJX01000067">
    <property type="protein sequence ID" value="MBM3273872.1"/>
    <property type="molecule type" value="Genomic_DNA"/>
</dbReference>
<protein>
    <submittedName>
        <fullName evidence="1">Uncharacterized protein</fullName>
    </submittedName>
</protein>
<dbReference type="Proteomes" id="UP000703893">
    <property type="component" value="Unassembled WGS sequence"/>
</dbReference>
<evidence type="ECO:0000313" key="1">
    <source>
        <dbReference type="EMBL" id="MBM3273872.1"/>
    </source>
</evidence>
<accession>A0A938BHZ1</accession>